<evidence type="ECO:0000313" key="8">
    <source>
        <dbReference type="EMBL" id="EMB21821.1"/>
    </source>
</evidence>
<reference evidence="8 9" key="1">
    <citation type="submission" date="2012-01" db="EMBL/GenBank/DDBJ databases">
        <title>The Genome Sequence of Treponema denticola SP33.</title>
        <authorList>
            <consortium name="The Broad Institute Genome Sequencing Platform"/>
            <person name="Earl A."/>
            <person name="Ward D."/>
            <person name="Feldgarden M."/>
            <person name="Gevers D."/>
            <person name="Blanton J.M."/>
            <person name="Fenno C.J."/>
            <person name="Baranova O.V."/>
            <person name="Mathney J."/>
            <person name="Dewhirst F.E."/>
            <person name="Izard J."/>
            <person name="Young S.K."/>
            <person name="Zeng Q."/>
            <person name="Gargeya S."/>
            <person name="Fitzgerald M."/>
            <person name="Haas B."/>
            <person name="Abouelleil A."/>
            <person name="Alvarado L."/>
            <person name="Arachchi H.M."/>
            <person name="Berlin A."/>
            <person name="Chapman S.B."/>
            <person name="Gearin G."/>
            <person name="Goldberg J."/>
            <person name="Griggs A."/>
            <person name="Gujja S."/>
            <person name="Hansen M."/>
            <person name="Heiman D."/>
            <person name="Howarth C."/>
            <person name="Larimer J."/>
            <person name="Lui A."/>
            <person name="MacDonald P.J.P."/>
            <person name="McCowen C."/>
            <person name="Montmayeur A."/>
            <person name="Murphy C."/>
            <person name="Neiman D."/>
            <person name="Pearson M."/>
            <person name="Priest M."/>
            <person name="Roberts A."/>
            <person name="Saif S."/>
            <person name="Shea T."/>
            <person name="Sisk P."/>
            <person name="Stolte C."/>
            <person name="Sykes S."/>
            <person name="Wortman J."/>
            <person name="Nusbaum C."/>
            <person name="Birren B."/>
        </authorList>
    </citation>
    <scope>NUCLEOTIDE SEQUENCE [LARGE SCALE GENOMIC DNA]</scope>
    <source>
        <strain evidence="8 9">SP33</strain>
    </source>
</reference>
<dbReference type="HOGENOM" id="CLU_023986_2_0_12"/>
<evidence type="ECO:0000256" key="3">
    <source>
        <dbReference type="ARBA" id="ARBA00022692"/>
    </source>
</evidence>
<keyword evidence="3 6" id="KW-0812">Transmembrane</keyword>
<dbReference type="Proteomes" id="UP000016183">
    <property type="component" value="Unassembled WGS sequence"/>
</dbReference>
<comment type="subcellular location">
    <subcellularLocation>
        <location evidence="1">Cell membrane</location>
        <topology evidence="1">Multi-pass membrane protein</topology>
    </subcellularLocation>
</comment>
<keyword evidence="5 6" id="KW-0472">Membrane</keyword>
<evidence type="ECO:0000256" key="6">
    <source>
        <dbReference type="SAM" id="Phobius"/>
    </source>
</evidence>
<feature type="transmembrane region" description="Helical" evidence="6">
    <location>
        <begin position="34"/>
        <end position="53"/>
    </location>
</feature>
<feature type="transmembrane region" description="Helical" evidence="6">
    <location>
        <begin position="6"/>
        <end position="22"/>
    </location>
</feature>
<evidence type="ECO:0000256" key="2">
    <source>
        <dbReference type="ARBA" id="ARBA00022475"/>
    </source>
</evidence>
<dbReference type="PANTHER" id="PTHR47371">
    <property type="entry name" value="LIPOTEICHOIC ACID SYNTHASE"/>
    <property type="match status" value="1"/>
</dbReference>
<proteinExistence type="predicted"/>
<evidence type="ECO:0000256" key="5">
    <source>
        <dbReference type="ARBA" id="ARBA00023136"/>
    </source>
</evidence>
<name>M2AF93_TREDN</name>
<feature type="transmembrane region" description="Helical" evidence="6">
    <location>
        <begin position="201"/>
        <end position="224"/>
    </location>
</feature>
<dbReference type="OrthoDB" id="9760224at2"/>
<evidence type="ECO:0000313" key="9">
    <source>
        <dbReference type="Proteomes" id="UP000016183"/>
    </source>
</evidence>
<organism evidence="8 9">
    <name type="scientific">Treponema denticola SP33</name>
    <dbReference type="NCBI Taxonomy" id="999437"/>
    <lineage>
        <taxon>Bacteria</taxon>
        <taxon>Pseudomonadati</taxon>
        <taxon>Spirochaetota</taxon>
        <taxon>Spirochaetia</taxon>
        <taxon>Spirochaetales</taxon>
        <taxon>Treponemataceae</taxon>
        <taxon>Treponema</taxon>
    </lineage>
</organism>
<dbReference type="InterPro" id="IPR050448">
    <property type="entry name" value="OpgB/LTA_synthase_biosynth"/>
</dbReference>
<gene>
    <name evidence="8" type="ORF">HMPREF9733_02158</name>
</gene>
<feature type="domain" description="Sulfatase N-terminal" evidence="7">
    <location>
        <begin position="263"/>
        <end position="551"/>
    </location>
</feature>
<evidence type="ECO:0000259" key="7">
    <source>
        <dbReference type="Pfam" id="PF00884"/>
    </source>
</evidence>
<dbReference type="PANTHER" id="PTHR47371:SF3">
    <property type="entry name" value="PHOSPHOGLYCEROL TRANSFERASE I"/>
    <property type="match status" value="1"/>
</dbReference>
<dbReference type="GO" id="GO:0005886">
    <property type="term" value="C:plasma membrane"/>
    <property type="evidence" value="ECO:0007669"/>
    <property type="project" value="UniProtKB-SubCell"/>
</dbReference>
<dbReference type="InterPro" id="IPR017850">
    <property type="entry name" value="Alkaline_phosphatase_core_sf"/>
</dbReference>
<evidence type="ECO:0000256" key="1">
    <source>
        <dbReference type="ARBA" id="ARBA00004651"/>
    </source>
</evidence>
<feature type="transmembrane region" description="Helical" evidence="6">
    <location>
        <begin position="157"/>
        <end position="181"/>
    </location>
</feature>
<keyword evidence="4 6" id="KW-1133">Transmembrane helix</keyword>
<feature type="transmembrane region" description="Helical" evidence="6">
    <location>
        <begin position="73"/>
        <end position="94"/>
    </location>
</feature>
<accession>M2AF93</accession>
<dbReference type="RefSeq" id="WP_010697205.1">
    <property type="nucleotide sequence ID" value="NZ_KB442454.1"/>
</dbReference>
<dbReference type="Gene3D" id="3.40.720.10">
    <property type="entry name" value="Alkaline Phosphatase, subunit A"/>
    <property type="match status" value="1"/>
</dbReference>
<comment type="caution">
    <text evidence="8">The sequence shown here is derived from an EMBL/GenBank/DDBJ whole genome shotgun (WGS) entry which is preliminary data.</text>
</comment>
<dbReference type="SUPFAM" id="SSF53649">
    <property type="entry name" value="Alkaline phosphatase-like"/>
    <property type="match status" value="1"/>
</dbReference>
<protein>
    <recommendedName>
        <fullName evidence="7">Sulfatase N-terminal domain-containing protein</fullName>
    </recommendedName>
</protein>
<feature type="transmembrane region" description="Helical" evidence="6">
    <location>
        <begin position="115"/>
        <end position="137"/>
    </location>
</feature>
<evidence type="ECO:0000256" key="4">
    <source>
        <dbReference type="ARBA" id="ARBA00022989"/>
    </source>
</evidence>
<dbReference type="Pfam" id="PF00884">
    <property type="entry name" value="Sulfatase"/>
    <property type="match status" value="1"/>
</dbReference>
<dbReference type="AlphaFoldDB" id="M2AF93"/>
<dbReference type="CDD" id="cd16015">
    <property type="entry name" value="LTA_synthase"/>
    <property type="match status" value="1"/>
</dbReference>
<sequence>MYYLVSFLILLSISFGCYYILNRNRMAFLNVLRLSFIFTAISQIITCMAIGIIRKITIVHISFKLFSLNFRFILKFTVAAAACEILLIFLIHILNLKKEKISCTFSTDRNVFSAVLVYLYTGFIMISIYLYLFFPALNLEQMLFTLSMPIIGTSSLILMNFIYLVLCVPIIVLLLNCFFIWKKVQFTVRLGDGRGRARRIFPIYIKHCKIMLLIFVLLSVWSFIYKFELIDFIRVALKENSSFYEEHYIDPKTLTFNFPKQKKNLILIYLESMEAEASSTANPGVNLIPELSQFAEENISFSHNDGLGGQLQLAGTGWSMASLCCTHLGIPLTLPIGENSYEYTEHFFNGAYGLGDLLKDNGYVLSFVMGADAEFGGLRALLKTHGNFEIKDLKYYQKNGYVPKDYHVWWGIEDKKIIEYSKEELIELSNDDRPFMFSVFLEDTHSTGGYMDEDCEKNYINQIHNVFACTSKRVANFLDWIKEQKFYDDTVIIILGDHLYMGGDLYIQNKSHYERHAYNVFINTEKETAFSKNRAFATFDFFPTIVEALGIEYNGGGLGIGRSLFSNKPTLLEQYGEKQLNEFINSKSYFYRNELLNKKNTPLK</sequence>
<dbReference type="EMBL" id="AGDZ01000028">
    <property type="protein sequence ID" value="EMB21821.1"/>
    <property type="molecule type" value="Genomic_DNA"/>
</dbReference>
<dbReference type="PATRIC" id="fig|999437.3.peg.2226"/>
<keyword evidence="2" id="KW-1003">Cell membrane</keyword>
<dbReference type="InterPro" id="IPR000917">
    <property type="entry name" value="Sulfatase_N"/>
</dbReference>